<evidence type="ECO:0000313" key="1">
    <source>
        <dbReference type="EMBL" id="RIH83749.1"/>
    </source>
</evidence>
<evidence type="ECO:0000313" key="2">
    <source>
        <dbReference type="Proteomes" id="UP000265341"/>
    </source>
</evidence>
<comment type="caution">
    <text evidence="1">The sequence shown here is derived from an EMBL/GenBank/DDBJ whole genome shotgun (WGS) entry which is preliminary data.</text>
</comment>
<reference evidence="1 2" key="1">
    <citation type="submission" date="2018-08" db="EMBL/GenBank/DDBJ databases">
        <title>Meiothermus roseus NBRC 110900 genome sequencing project.</title>
        <authorList>
            <person name="Da Costa M.S."/>
            <person name="Albuquerque L."/>
            <person name="Raposo P."/>
            <person name="Froufe H.J.C."/>
            <person name="Barroso C.S."/>
            <person name="Egas C."/>
        </authorList>
    </citation>
    <scope>NUCLEOTIDE SEQUENCE [LARGE SCALE GENOMIC DNA]</scope>
    <source>
        <strain evidence="1 2">NBRC 110900</strain>
    </source>
</reference>
<evidence type="ECO:0008006" key="3">
    <source>
        <dbReference type="Google" id="ProtNLM"/>
    </source>
</evidence>
<keyword evidence="2" id="KW-1185">Reference proteome</keyword>
<sequence length="34" mass="3744">MERRTLGKSGLRVPVVGLGLWQVLDVAPRREVGV</sequence>
<organism evidence="1 2">
    <name type="scientific">Calidithermus roseus</name>
    <dbReference type="NCBI Taxonomy" id="1644118"/>
    <lineage>
        <taxon>Bacteria</taxon>
        <taxon>Thermotogati</taxon>
        <taxon>Deinococcota</taxon>
        <taxon>Deinococci</taxon>
        <taxon>Thermales</taxon>
        <taxon>Thermaceae</taxon>
        <taxon>Calidithermus</taxon>
    </lineage>
</organism>
<dbReference type="InterPro" id="IPR036812">
    <property type="entry name" value="NAD(P)_OxRdtase_dom_sf"/>
</dbReference>
<proteinExistence type="predicted"/>
<accession>A0A399EKY3</accession>
<gene>
    <name evidence="1" type="ORF">Mrose_02910</name>
</gene>
<dbReference type="SUPFAM" id="SSF51430">
    <property type="entry name" value="NAD(P)-linked oxidoreductase"/>
    <property type="match status" value="1"/>
</dbReference>
<name>A0A399EKY3_9DEIN</name>
<dbReference type="AlphaFoldDB" id="A0A399EKY3"/>
<dbReference type="Proteomes" id="UP000265341">
    <property type="component" value="Unassembled WGS sequence"/>
</dbReference>
<dbReference type="EMBL" id="QWLA01000070">
    <property type="protein sequence ID" value="RIH83749.1"/>
    <property type="molecule type" value="Genomic_DNA"/>
</dbReference>
<protein>
    <recommendedName>
        <fullName evidence="3">Aldo/keto reductase</fullName>
    </recommendedName>
</protein>